<dbReference type="AlphaFoldDB" id="A0A6A6Q659"/>
<organism evidence="1 2">
    <name type="scientific">Neohortaea acidophila</name>
    <dbReference type="NCBI Taxonomy" id="245834"/>
    <lineage>
        <taxon>Eukaryota</taxon>
        <taxon>Fungi</taxon>
        <taxon>Dikarya</taxon>
        <taxon>Ascomycota</taxon>
        <taxon>Pezizomycotina</taxon>
        <taxon>Dothideomycetes</taxon>
        <taxon>Dothideomycetidae</taxon>
        <taxon>Mycosphaerellales</taxon>
        <taxon>Teratosphaeriaceae</taxon>
        <taxon>Neohortaea</taxon>
    </lineage>
</organism>
<dbReference type="GeneID" id="54470302"/>
<gene>
    <name evidence="1" type="ORF">BDY17DRAFT_12018</name>
</gene>
<reference evidence="1" key="1">
    <citation type="journal article" date="2020" name="Stud. Mycol.">
        <title>101 Dothideomycetes genomes: a test case for predicting lifestyles and emergence of pathogens.</title>
        <authorList>
            <person name="Haridas S."/>
            <person name="Albert R."/>
            <person name="Binder M."/>
            <person name="Bloem J."/>
            <person name="Labutti K."/>
            <person name="Salamov A."/>
            <person name="Andreopoulos B."/>
            <person name="Baker S."/>
            <person name="Barry K."/>
            <person name="Bills G."/>
            <person name="Bluhm B."/>
            <person name="Cannon C."/>
            <person name="Castanera R."/>
            <person name="Culley D."/>
            <person name="Daum C."/>
            <person name="Ezra D."/>
            <person name="Gonzalez J."/>
            <person name="Henrissat B."/>
            <person name="Kuo A."/>
            <person name="Liang C."/>
            <person name="Lipzen A."/>
            <person name="Lutzoni F."/>
            <person name="Magnuson J."/>
            <person name="Mondo S."/>
            <person name="Nolan M."/>
            <person name="Ohm R."/>
            <person name="Pangilinan J."/>
            <person name="Park H.-J."/>
            <person name="Ramirez L."/>
            <person name="Alfaro M."/>
            <person name="Sun H."/>
            <person name="Tritt A."/>
            <person name="Yoshinaga Y."/>
            <person name="Zwiers L.-H."/>
            <person name="Turgeon B."/>
            <person name="Goodwin S."/>
            <person name="Spatafora J."/>
            <person name="Crous P."/>
            <person name="Grigoriev I."/>
        </authorList>
    </citation>
    <scope>NUCLEOTIDE SEQUENCE</scope>
    <source>
        <strain evidence="1">CBS 113389</strain>
    </source>
</reference>
<dbReference type="RefSeq" id="XP_033594033.1">
    <property type="nucleotide sequence ID" value="XM_033729300.1"/>
</dbReference>
<dbReference type="EMBL" id="MU001631">
    <property type="protein sequence ID" value="KAF2487464.1"/>
    <property type="molecule type" value="Genomic_DNA"/>
</dbReference>
<evidence type="ECO:0000313" key="1">
    <source>
        <dbReference type="EMBL" id="KAF2487464.1"/>
    </source>
</evidence>
<evidence type="ECO:0000313" key="2">
    <source>
        <dbReference type="Proteomes" id="UP000799767"/>
    </source>
</evidence>
<sequence>MFLPTPLSTSHSLEICSPIRIPFSPYCQITMITCICIVVPPHLPPHPRYPNPIECHLQQCPFDTRKKVGYNSCERKDALVVPLDRPIERHAGGEMLKGGNGLFAPGVRGAADVGGGLFVQGDAGGFGCSRRRCGSLLCVCW</sequence>
<keyword evidence="2" id="KW-1185">Reference proteome</keyword>
<protein>
    <submittedName>
        <fullName evidence="1">Uncharacterized protein</fullName>
    </submittedName>
</protein>
<dbReference type="Proteomes" id="UP000799767">
    <property type="component" value="Unassembled WGS sequence"/>
</dbReference>
<accession>A0A6A6Q659</accession>
<name>A0A6A6Q659_9PEZI</name>
<proteinExistence type="predicted"/>